<gene>
    <name evidence="2" type="ORF">PCOR1329_LOCUS34558</name>
</gene>
<accession>A0ABN9T130</accession>
<evidence type="ECO:0000256" key="1">
    <source>
        <dbReference type="SAM" id="MobiDB-lite"/>
    </source>
</evidence>
<sequence length="85" mass="9171">MAESKASGSGEALSAPPRAGRTGQTSQRSTTPPLHEVVNFWKVVEQQLHRRPLRELAAQKDPRGVVLRACSPHAHEATLCSTTST</sequence>
<feature type="non-terminal residue" evidence="2">
    <location>
        <position position="85"/>
    </location>
</feature>
<feature type="region of interest" description="Disordered" evidence="1">
    <location>
        <begin position="1"/>
        <end position="35"/>
    </location>
</feature>
<reference evidence="2" key="1">
    <citation type="submission" date="2023-10" db="EMBL/GenBank/DDBJ databases">
        <authorList>
            <person name="Chen Y."/>
            <person name="Shah S."/>
            <person name="Dougan E. K."/>
            <person name="Thang M."/>
            <person name="Chan C."/>
        </authorList>
    </citation>
    <scope>NUCLEOTIDE SEQUENCE [LARGE SCALE GENOMIC DNA]</scope>
</reference>
<protein>
    <submittedName>
        <fullName evidence="2">Uncharacterized protein</fullName>
    </submittedName>
</protein>
<evidence type="ECO:0000313" key="3">
    <source>
        <dbReference type="Proteomes" id="UP001189429"/>
    </source>
</evidence>
<evidence type="ECO:0000313" key="2">
    <source>
        <dbReference type="EMBL" id="CAK0838658.1"/>
    </source>
</evidence>
<proteinExistence type="predicted"/>
<comment type="caution">
    <text evidence="2">The sequence shown here is derived from an EMBL/GenBank/DDBJ whole genome shotgun (WGS) entry which is preliminary data.</text>
</comment>
<organism evidence="2 3">
    <name type="scientific">Prorocentrum cordatum</name>
    <dbReference type="NCBI Taxonomy" id="2364126"/>
    <lineage>
        <taxon>Eukaryota</taxon>
        <taxon>Sar</taxon>
        <taxon>Alveolata</taxon>
        <taxon>Dinophyceae</taxon>
        <taxon>Prorocentrales</taxon>
        <taxon>Prorocentraceae</taxon>
        <taxon>Prorocentrum</taxon>
    </lineage>
</organism>
<dbReference type="EMBL" id="CAUYUJ010014239">
    <property type="protein sequence ID" value="CAK0838658.1"/>
    <property type="molecule type" value="Genomic_DNA"/>
</dbReference>
<keyword evidence="3" id="KW-1185">Reference proteome</keyword>
<feature type="compositionally biased region" description="Polar residues" evidence="1">
    <location>
        <begin position="22"/>
        <end position="32"/>
    </location>
</feature>
<name>A0ABN9T130_9DINO</name>
<dbReference type="Proteomes" id="UP001189429">
    <property type="component" value="Unassembled WGS sequence"/>
</dbReference>